<name>A0A175W8H8_9PEZI</name>
<evidence type="ECO:0000256" key="8">
    <source>
        <dbReference type="ARBA" id="ARBA00023136"/>
    </source>
</evidence>
<dbReference type="InterPro" id="IPR041212">
    <property type="entry name" value="Vta1_C"/>
</dbReference>
<comment type="subcellular location">
    <subcellularLocation>
        <location evidence="2">Cytoplasm</location>
    </subcellularLocation>
    <subcellularLocation>
        <location evidence="1">Endosome membrane</location>
        <topology evidence="1">Peripheral membrane protein</topology>
    </subcellularLocation>
</comment>
<dbReference type="AlphaFoldDB" id="A0A175W8H8"/>
<dbReference type="InterPro" id="IPR044538">
    <property type="entry name" value="Vta1-like"/>
</dbReference>
<proteinExistence type="inferred from homology"/>
<evidence type="ECO:0000256" key="4">
    <source>
        <dbReference type="ARBA" id="ARBA00022448"/>
    </source>
</evidence>
<dbReference type="Proteomes" id="UP000078237">
    <property type="component" value="Unassembled WGS sequence"/>
</dbReference>
<accession>A0A175W8H8</accession>
<keyword evidence="4" id="KW-0813">Transport</keyword>
<reference evidence="12 13" key="1">
    <citation type="journal article" date="2016" name="Genome Announc.">
        <title>Genome Sequence of Madurella mycetomatis mm55, Isolated from a Human Mycetoma Case in Sudan.</title>
        <authorList>
            <person name="Smit S."/>
            <person name="Derks M.F."/>
            <person name="Bervoets S."/>
            <person name="Fahal A."/>
            <person name="van Leeuwen W."/>
            <person name="van Belkum A."/>
            <person name="van de Sande W.W."/>
        </authorList>
    </citation>
    <scope>NUCLEOTIDE SEQUENCE [LARGE SCALE GENOMIC DNA]</scope>
    <source>
        <strain evidence="13">mm55</strain>
    </source>
</reference>
<keyword evidence="13" id="KW-1185">Reference proteome</keyword>
<dbReference type="InterPro" id="IPR039431">
    <property type="entry name" value="Vta1/CALS_N"/>
</dbReference>
<dbReference type="GO" id="GO:0010008">
    <property type="term" value="C:endosome membrane"/>
    <property type="evidence" value="ECO:0007669"/>
    <property type="project" value="UniProtKB-SubCell"/>
</dbReference>
<comment type="caution">
    <text evidence="12">The sequence shown here is derived from an EMBL/GenBank/DDBJ whole genome shotgun (WGS) entry which is preliminary data.</text>
</comment>
<feature type="compositionally biased region" description="Basic and acidic residues" evidence="9">
    <location>
        <begin position="159"/>
        <end position="174"/>
    </location>
</feature>
<dbReference type="GO" id="GO:0032511">
    <property type="term" value="P:late endosome to vacuole transport via multivesicular body sorting pathway"/>
    <property type="evidence" value="ECO:0007669"/>
    <property type="project" value="InterPro"/>
</dbReference>
<sequence>MADSVPAALRQADVNIWKCATKAAQLQNVKPIMAYWCEYWVVNQILAKQLHTADEDILAYTTSLMDKLEQTKAEYANEDAIMDDTAGQAYVEQFAQETLDRAERVVKASRVTQQTATTFDAAATFFHVVNIWGPADQETQQKIKYAKWNAARIVKAIKEGKDPNESNPTQEEHPQPQLDANDPAVQNPNSGPSTPIYRRATVEEVPDADLRRDAAGMSPRQSPVSGGPSPTSESALRLPGVPTDLHQPAQPGYFDSTSHNLSNSGATPDLPGPPIGWAPSQRSSETSPPPTTWSQPPINPPSASAWPPQQPSAASTNPPTFATNLPSTAAVASPPVSPPTDSYYTNMAPTAYTARPTAPPIPLAASYAAVQDVNLTVDEAAIIGAQKHAKWAISALNFEDVPTAVKELRQALQLLGAT</sequence>
<dbReference type="STRING" id="100816.A0A175W8H8"/>
<evidence type="ECO:0000313" key="12">
    <source>
        <dbReference type="EMBL" id="KXX79852.1"/>
    </source>
</evidence>
<evidence type="ECO:0000256" key="6">
    <source>
        <dbReference type="ARBA" id="ARBA00022753"/>
    </source>
</evidence>
<keyword evidence="6" id="KW-0967">Endosome</keyword>
<protein>
    <submittedName>
        <fullName evidence="12">Vacuolar protein sorting-associated protein vts1</fullName>
    </submittedName>
</protein>
<gene>
    <name evidence="12" type="ORF">MMYC01_202409</name>
</gene>
<dbReference type="InterPro" id="IPR023175">
    <property type="entry name" value="Vta1/CALS_N_sf"/>
</dbReference>
<dbReference type="EMBL" id="LCTW02000075">
    <property type="protein sequence ID" value="KXX79852.1"/>
    <property type="molecule type" value="Genomic_DNA"/>
</dbReference>
<evidence type="ECO:0000256" key="9">
    <source>
        <dbReference type="SAM" id="MobiDB-lite"/>
    </source>
</evidence>
<evidence type="ECO:0000256" key="7">
    <source>
        <dbReference type="ARBA" id="ARBA00022927"/>
    </source>
</evidence>
<dbReference type="PANTHER" id="PTHR46009:SF1">
    <property type="entry name" value="VACUOLAR PROTEIN SORTING-ASSOCIATED PROTEIN VTA1 HOMOLOG"/>
    <property type="match status" value="1"/>
</dbReference>
<dbReference type="Gene3D" id="1.25.40.270">
    <property type="entry name" value="Vacuolar protein sorting-associated protein vta1"/>
    <property type="match status" value="1"/>
</dbReference>
<feature type="domain" description="Vta1 C-terminal" evidence="11">
    <location>
        <begin position="381"/>
        <end position="416"/>
    </location>
</feature>
<evidence type="ECO:0000256" key="2">
    <source>
        <dbReference type="ARBA" id="ARBA00004496"/>
    </source>
</evidence>
<evidence type="ECO:0000313" key="13">
    <source>
        <dbReference type="Proteomes" id="UP000078237"/>
    </source>
</evidence>
<evidence type="ECO:0000259" key="11">
    <source>
        <dbReference type="Pfam" id="PF18097"/>
    </source>
</evidence>
<keyword evidence="7" id="KW-0653">Protein transport</keyword>
<dbReference type="OrthoDB" id="391137at2759"/>
<evidence type="ECO:0000256" key="5">
    <source>
        <dbReference type="ARBA" id="ARBA00022490"/>
    </source>
</evidence>
<feature type="compositionally biased region" description="Polar residues" evidence="9">
    <location>
        <begin position="219"/>
        <end position="234"/>
    </location>
</feature>
<keyword evidence="8" id="KW-0472">Membrane</keyword>
<dbReference type="GO" id="GO:0005771">
    <property type="term" value="C:multivesicular body"/>
    <property type="evidence" value="ECO:0007669"/>
    <property type="project" value="TreeGrafter"/>
</dbReference>
<evidence type="ECO:0000256" key="3">
    <source>
        <dbReference type="ARBA" id="ARBA00007895"/>
    </source>
</evidence>
<dbReference type="PANTHER" id="PTHR46009">
    <property type="entry name" value="VACUOLAR PROTEIN SORTING-ASSOCIATED PROTEIN VTA1 HOMOLOG"/>
    <property type="match status" value="1"/>
</dbReference>
<feature type="region of interest" description="Disordered" evidence="9">
    <location>
        <begin position="159"/>
        <end position="336"/>
    </location>
</feature>
<dbReference type="Pfam" id="PF04652">
    <property type="entry name" value="Vta1"/>
    <property type="match status" value="1"/>
</dbReference>
<keyword evidence="5" id="KW-0963">Cytoplasm</keyword>
<dbReference type="Pfam" id="PF18097">
    <property type="entry name" value="Vta1_C"/>
    <property type="match status" value="1"/>
</dbReference>
<comment type="similarity">
    <text evidence="3">Belongs to the VTA1 family.</text>
</comment>
<feature type="compositionally biased region" description="Polar residues" evidence="9">
    <location>
        <begin position="316"/>
        <end position="325"/>
    </location>
</feature>
<dbReference type="VEuPathDB" id="FungiDB:MMYC01_202409"/>
<feature type="compositionally biased region" description="Polar residues" evidence="9">
    <location>
        <begin position="184"/>
        <end position="193"/>
    </location>
</feature>
<evidence type="ECO:0000256" key="1">
    <source>
        <dbReference type="ARBA" id="ARBA00004481"/>
    </source>
</evidence>
<organism evidence="12 13">
    <name type="scientific">Madurella mycetomatis</name>
    <dbReference type="NCBI Taxonomy" id="100816"/>
    <lineage>
        <taxon>Eukaryota</taxon>
        <taxon>Fungi</taxon>
        <taxon>Dikarya</taxon>
        <taxon>Ascomycota</taxon>
        <taxon>Pezizomycotina</taxon>
        <taxon>Sordariomycetes</taxon>
        <taxon>Sordariomycetidae</taxon>
        <taxon>Sordariales</taxon>
        <taxon>Sordariales incertae sedis</taxon>
        <taxon>Madurella</taxon>
    </lineage>
</organism>
<dbReference type="GO" id="GO:0015031">
    <property type="term" value="P:protein transport"/>
    <property type="evidence" value="ECO:0007669"/>
    <property type="project" value="UniProtKB-KW"/>
</dbReference>
<feature type="compositionally biased region" description="Polar residues" evidence="9">
    <location>
        <begin position="255"/>
        <end position="266"/>
    </location>
</feature>
<evidence type="ECO:0000259" key="10">
    <source>
        <dbReference type="Pfam" id="PF04652"/>
    </source>
</evidence>
<feature type="domain" description="Vta1/callose synthase N-terminal" evidence="10">
    <location>
        <begin position="16"/>
        <end position="159"/>
    </location>
</feature>
<dbReference type="Gene3D" id="1.20.5.420">
    <property type="entry name" value="Immunoglobulin FC, subunit C"/>
    <property type="match status" value="1"/>
</dbReference>
<feature type="compositionally biased region" description="Low complexity" evidence="9">
    <location>
        <begin position="279"/>
        <end position="315"/>
    </location>
</feature>